<dbReference type="InterPro" id="IPR008523">
    <property type="entry name" value="DUF805"/>
</dbReference>
<dbReference type="PANTHER" id="PTHR34980">
    <property type="entry name" value="INNER MEMBRANE PROTEIN-RELATED-RELATED"/>
    <property type="match status" value="1"/>
</dbReference>
<protein>
    <submittedName>
        <fullName evidence="2">Membrane protein</fullName>
    </submittedName>
</protein>
<feature type="transmembrane region" description="Helical" evidence="1">
    <location>
        <begin position="24"/>
        <end position="44"/>
    </location>
</feature>
<gene>
    <name evidence="2" type="ORF">PK98_10745</name>
</gene>
<dbReference type="Pfam" id="PF05656">
    <property type="entry name" value="DUF805"/>
    <property type="match status" value="1"/>
</dbReference>
<dbReference type="AlphaFoldDB" id="A0A0B2BX91"/>
<dbReference type="Proteomes" id="UP000030988">
    <property type="component" value="Unassembled WGS sequence"/>
</dbReference>
<feature type="transmembrane region" description="Helical" evidence="1">
    <location>
        <begin position="64"/>
        <end position="89"/>
    </location>
</feature>
<evidence type="ECO:0000256" key="1">
    <source>
        <dbReference type="SAM" id="Phobius"/>
    </source>
</evidence>
<name>A0A0B2BX91_9SPHN</name>
<organism evidence="2 3">
    <name type="scientific">Croceibacterium mercuriale</name>
    <dbReference type="NCBI Taxonomy" id="1572751"/>
    <lineage>
        <taxon>Bacteria</taxon>
        <taxon>Pseudomonadati</taxon>
        <taxon>Pseudomonadota</taxon>
        <taxon>Alphaproteobacteria</taxon>
        <taxon>Sphingomonadales</taxon>
        <taxon>Erythrobacteraceae</taxon>
        <taxon>Croceibacterium</taxon>
    </lineage>
</organism>
<dbReference type="STRING" id="1572751.PK98_10745"/>
<dbReference type="OrthoDB" id="9812349at2"/>
<dbReference type="PANTHER" id="PTHR34980:SF2">
    <property type="entry name" value="INNER MEMBRANE PROTEIN YHAH-RELATED"/>
    <property type="match status" value="1"/>
</dbReference>
<sequence length="149" mass="16597">MLDYMVLPFKRYAQFTGRARRMEFWSFALLITIVNTVLLGIMFASTPGLFDTATPEDPFAMYGAMFSGVGVLILLWFLATFIPSIAVSVRRLHDRNMSGWWYLGFVVASLIPFVGLIASIAMLVIMFLPGTPGENRFGPDPKLDVAAAY</sequence>
<reference evidence="2 3" key="1">
    <citation type="submission" date="2014-11" db="EMBL/GenBank/DDBJ databases">
        <title>Draft genome sequence of Kirrobacter mercurialis.</title>
        <authorList>
            <person name="Coil D.A."/>
            <person name="Eisen J.A."/>
        </authorList>
    </citation>
    <scope>NUCLEOTIDE SEQUENCE [LARGE SCALE GENOMIC DNA]</scope>
    <source>
        <strain evidence="2 3">Coronado</strain>
    </source>
</reference>
<evidence type="ECO:0000313" key="2">
    <source>
        <dbReference type="EMBL" id="KHL24485.1"/>
    </source>
</evidence>
<keyword evidence="1" id="KW-0812">Transmembrane</keyword>
<evidence type="ECO:0000313" key="3">
    <source>
        <dbReference type="Proteomes" id="UP000030988"/>
    </source>
</evidence>
<keyword evidence="1" id="KW-1133">Transmembrane helix</keyword>
<keyword evidence="3" id="KW-1185">Reference proteome</keyword>
<comment type="caution">
    <text evidence="2">The sequence shown here is derived from an EMBL/GenBank/DDBJ whole genome shotgun (WGS) entry which is preliminary data.</text>
</comment>
<dbReference type="GO" id="GO:0005886">
    <property type="term" value="C:plasma membrane"/>
    <property type="evidence" value="ECO:0007669"/>
    <property type="project" value="TreeGrafter"/>
</dbReference>
<keyword evidence="1" id="KW-0472">Membrane</keyword>
<proteinExistence type="predicted"/>
<accession>A0A0B2BX91</accession>
<feature type="transmembrane region" description="Helical" evidence="1">
    <location>
        <begin position="101"/>
        <end position="128"/>
    </location>
</feature>
<dbReference type="EMBL" id="JTDN01000002">
    <property type="protein sequence ID" value="KHL24485.1"/>
    <property type="molecule type" value="Genomic_DNA"/>
</dbReference>